<dbReference type="EMBL" id="JAJJMB010014022">
    <property type="protein sequence ID" value="KAI3863725.1"/>
    <property type="molecule type" value="Genomic_DNA"/>
</dbReference>
<accession>A0AAD4S548</accession>
<proteinExistence type="predicted"/>
<feature type="region of interest" description="Disordered" evidence="1">
    <location>
        <begin position="57"/>
        <end position="95"/>
    </location>
</feature>
<dbReference type="Proteomes" id="UP001202328">
    <property type="component" value="Unassembled WGS sequence"/>
</dbReference>
<gene>
    <name evidence="3" type="ORF">MKW98_031317</name>
</gene>
<dbReference type="AlphaFoldDB" id="A0AAD4S548"/>
<evidence type="ECO:0000313" key="4">
    <source>
        <dbReference type="Proteomes" id="UP001202328"/>
    </source>
</evidence>
<evidence type="ECO:0000256" key="1">
    <source>
        <dbReference type="SAM" id="MobiDB-lite"/>
    </source>
</evidence>
<dbReference type="PANTHER" id="PTHR34377">
    <property type="entry name" value="TETRATRICOPEPTIDE REPEAT (TPR)-LIKE SUPERFAMILY PROTEIN"/>
    <property type="match status" value="1"/>
</dbReference>
<protein>
    <submittedName>
        <fullName evidence="3">Uncharacterized protein</fullName>
    </submittedName>
</protein>
<name>A0AAD4S548_9MAGN</name>
<organism evidence="3 4">
    <name type="scientific">Papaver atlanticum</name>
    <dbReference type="NCBI Taxonomy" id="357466"/>
    <lineage>
        <taxon>Eukaryota</taxon>
        <taxon>Viridiplantae</taxon>
        <taxon>Streptophyta</taxon>
        <taxon>Embryophyta</taxon>
        <taxon>Tracheophyta</taxon>
        <taxon>Spermatophyta</taxon>
        <taxon>Magnoliopsida</taxon>
        <taxon>Ranunculales</taxon>
        <taxon>Papaveraceae</taxon>
        <taxon>Papaveroideae</taxon>
        <taxon>Papaver</taxon>
    </lineage>
</organism>
<feature type="signal peptide" evidence="2">
    <location>
        <begin position="1"/>
        <end position="17"/>
    </location>
</feature>
<feature type="compositionally biased region" description="Basic and acidic residues" evidence="1">
    <location>
        <begin position="69"/>
        <end position="83"/>
    </location>
</feature>
<feature type="compositionally biased region" description="Basic residues" evidence="1">
    <location>
        <begin position="84"/>
        <end position="95"/>
    </location>
</feature>
<comment type="caution">
    <text evidence="3">The sequence shown here is derived from an EMBL/GenBank/DDBJ whole genome shotgun (WGS) entry which is preliminary data.</text>
</comment>
<keyword evidence="2" id="KW-0732">Signal</keyword>
<feature type="chain" id="PRO_5042139225" evidence="2">
    <location>
        <begin position="18"/>
        <end position="153"/>
    </location>
</feature>
<feature type="compositionally biased region" description="Pro residues" evidence="1">
    <location>
        <begin position="57"/>
        <end position="67"/>
    </location>
</feature>
<evidence type="ECO:0000313" key="3">
    <source>
        <dbReference type="EMBL" id="KAI3863725.1"/>
    </source>
</evidence>
<evidence type="ECO:0000256" key="2">
    <source>
        <dbReference type="SAM" id="SignalP"/>
    </source>
</evidence>
<keyword evidence="4" id="KW-1185">Reference proteome</keyword>
<sequence length="153" mass="17430">MILLLSISDVELLPLLAFPLAPRPPLCISEFALVNQACSMVPIREGPPRMPYIGPPSLPLTTAPPPPRHYRDDDNERDHEDGHRRHHRHQIHHHSAHQTSVNLNCCKWLKELDTSCICGLMVRLPRFLIRNRHGFSIAVEDTCEVSFNCEGHL</sequence>
<reference evidence="3" key="1">
    <citation type="submission" date="2022-04" db="EMBL/GenBank/DDBJ databases">
        <title>A functionally conserved STORR gene fusion in Papaver species that diverged 16.8 million years ago.</title>
        <authorList>
            <person name="Catania T."/>
        </authorList>
    </citation>
    <scope>NUCLEOTIDE SEQUENCE</scope>
    <source>
        <strain evidence="3">S-188037</strain>
    </source>
</reference>
<dbReference type="PANTHER" id="PTHR34377:SF3">
    <property type="entry name" value="TETRATRICOPEPTIDE REPEAT (TPR)-LIKE SUPERFAMILY PROTEIN"/>
    <property type="match status" value="1"/>
</dbReference>